<dbReference type="Pfam" id="PF03466">
    <property type="entry name" value="LysR_substrate"/>
    <property type="match status" value="1"/>
</dbReference>
<evidence type="ECO:0000259" key="5">
    <source>
        <dbReference type="PROSITE" id="PS50931"/>
    </source>
</evidence>
<keyword evidence="4" id="KW-0804">Transcription</keyword>
<evidence type="ECO:0000256" key="1">
    <source>
        <dbReference type="ARBA" id="ARBA00009437"/>
    </source>
</evidence>
<keyword evidence="2" id="KW-0805">Transcription regulation</keyword>
<dbReference type="SUPFAM" id="SSF46785">
    <property type="entry name" value="Winged helix' DNA-binding domain"/>
    <property type="match status" value="1"/>
</dbReference>
<dbReference type="OrthoDB" id="6971749at2"/>
<dbReference type="Pfam" id="PF00126">
    <property type="entry name" value="HTH_1"/>
    <property type="match status" value="1"/>
</dbReference>
<keyword evidence="7" id="KW-1185">Reference proteome</keyword>
<dbReference type="InterPro" id="IPR036388">
    <property type="entry name" value="WH-like_DNA-bd_sf"/>
</dbReference>
<protein>
    <submittedName>
        <fullName evidence="6">LysR family transcriptional regulator</fullName>
    </submittedName>
</protein>
<dbReference type="PANTHER" id="PTHR30126:SF2">
    <property type="entry name" value="HTH-TYPE TRANSCRIPTIONAL REGULATOR YJIE"/>
    <property type="match status" value="1"/>
</dbReference>
<dbReference type="InterPro" id="IPR036390">
    <property type="entry name" value="WH_DNA-bd_sf"/>
</dbReference>
<keyword evidence="3" id="KW-0238">DNA-binding</keyword>
<dbReference type="PROSITE" id="PS50931">
    <property type="entry name" value="HTH_LYSR"/>
    <property type="match status" value="1"/>
</dbReference>
<accession>A0A3P1SQB3</accession>
<proteinExistence type="inferred from homology"/>
<dbReference type="SUPFAM" id="SSF53850">
    <property type="entry name" value="Periplasmic binding protein-like II"/>
    <property type="match status" value="1"/>
</dbReference>
<evidence type="ECO:0000256" key="4">
    <source>
        <dbReference type="ARBA" id="ARBA00023163"/>
    </source>
</evidence>
<reference evidence="6 7" key="1">
    <citation type="submission" date="2018-11" db="EMBL/GenBank/DDBJ databases">
        <title>The draft genome sequence of Amphritea balenae JAMM 1525T.</title>
        <authorList>
            <person name="Fang Z."/>
            <person name="Zhang Y."/>
            <person name="Han X."/>
        </authorList>
    </citation>
    <scope>NUCLEOTIDE SEQUENCE [LARGE SCALE GENOMIC DNA]</scope>
    <source>
        <strain evidence="6 7">JAMM 1525</strain>
    </source>
</reference>
<organism evidence="6 7">
    <name type="scientific">Amphritea balenae</name>
    <dbReference type="NCBI Taxonomy" id="452629"/>
    <lineage>
        <taxon>Bacteria</taxon>
        <taxon>Pseudomonadati</taxon>
        <taxon>Pseudomonadota</taxon>
        <taxon>Gammaproteobacteria</taxon>
        <taxon>Oceanospirillales</taxon>
        <taxon>Oceanospirillaceae</taxon>
        <taxon>Amphritea</taxon>
    </lineage>
</organism>
<dbReference type="Proteomes" id="UP000267535">
    <property type="component" value="Unassembled WGS sequence"/>
</dbReference>
<dbReference type="FunFam" id="1.10.10.10:FF:000001">
    <property type="entry name" value="LysR family transcriptional regulator"/>
    <property type="match status" value="1"/>
</dbReference>
<comment type="similarity">
    <text evidence="1">Belongs to the LysR transcriptional regulatory family.</text>
</comment>
<dbReference type="GO" id="GO:0003700">
    <property type="term" value="F:DNA-binding transcription factor activity"/>
    <property type="evidence" value="ECO:0007669"/>
    <property type="project" value="InterPro"/>
</dbReference>
<dbReference type="InterPro" id="IPR000847">
    <property type="entry name" value="LysR_HTH_N"/>
</dbReference>
<dbReference type="EMBL" id="RQXV01000005">
    <property type="protein sequence ID" value="RRC99313.1"/>
    <property type="molecule type" value="Genomic_DNA"/>
</dbReference>
<comment type="caution">
    <text evidence="6">The sequence shown here is derived from an EMBL/GenBank/DDBJ whole genome shotgun (WGS) entry which is preliminary data.</text>
</comment>
<name>A0A3P1SQB3_9GAMM</name>
<gene>
    <name evidence="6" type="ORF">EHS89_10750</name>
</gene>
<dbReference type="Gene3D" id="3.40.190.290">
    <property type="match status" value="1"/>
</dbReference>
<dbReference type="PANTHER" id="PTHR30126">
    <property type="entry name" value="HTH-TYPE TRANSCRIPTIONAL REGULATOR"/>
    <property type="match status" value="1"/>
</dbReference>
<dbReference type="InterPro" id="IPR005119">
    <property type="entry name" value="LysR_subst-bd"/>
</dbReference>
<evidence type="ECO:0000256" key="3">
    <source>
        <dbReference type="ARBA" id="ARBA00023125"/>
    </source>
</evidence>
<dbReference type="Gene3D" id="1.10.10.10">
    <property type="entry name" value="Winged helix-like DNA-binding domain superfamily/Winged helix DNA-binding domain"/>
    <property type="match status" value="1"/>
</dbReference>
<sequence length="318" mass="35401">MELKWLKDFVALVEHGSFSKAAESRFVTQPAFSRRIRSLENWLGVSLVDRNQYPTTLTPAGEAFAEQARQLISQIYSVQHQMRDISEARDEIKILSQHALAVSFFPSWMQTLESLTNGALISVETGNLHDSVETFLSGNGDFLLCYSSSSNSGGDPVGRGGDIFSQLQRQDVESLQVGVDELVPVSLADSNGKPLHGIQSDNSLKLLNHPAQSFFGRLLQQRCLSALPEDLRLNVACENALSEALKALVLQGYGMAWLPKSLVSRELETGQFIRLDAPLCSVDLNICLYRLRQSQCNTANQFWRYLQELYNQGDSRVG</sequence>
<evidence type="ECO:0000313" key="7">
    <source>
        <dbReference type="Proteomes" id="UP000267535"/>
    </source>
</evidence>
<dbReference type="RefSeq" id="WP_124926151.1">
    <property type="nucleotide sequence ID" value="NZ_BMOH01000004.1"/>
</dbReference>
<dbReference type="PRINTS" id="PR00039">
    <property type="entry name" value="HTHLYSR"/>
</dbReference>
<evidence type="ECO:0000313" key="6">
    <source>
        <dbReference type="EMBL" id="RRC99313.1"/>
    </source>
</evidence>
<dbReference type="AlphaFoldDB" id="A0A3P1SQB3"/>
<dbReference type="GO" id="GO:0000976">
    <property type="term" value="F:transcription cis-regulatory region binding"/>
    <property type="evidence" value="ECO:0007669"/>
    <property type="project" value="TreeGrafter"/>
</dbReference>
<feature type="domain" description="HTH lysR-type" evidence="5">
    <location>
        <begin position="1"/>
        <end position="58"/>
    </location>
</feature>
<evidence type="ECO:0000256" key="2">
    <source>
        <dbReference type="ARBA" id="ARBA00023015"/>
    </source>
</evidence>